<accession>A0A8H3QN90</accession>
<comment type="caution">
    <text evidence="1">The sequence shown here is derived from an EMBL/GenBank/DDBJ whole genome shotgun (WGS) entry which is preliminary data.</text>
</comment>
<gene>
    <name evidence="1" type="ORF">RCL2_001306200</name>
</gene>
<reference evidence="1" key="1">
    <citation type="submission" date="2019-10" db="EMBL/GenBank/DDBJ databases">
        <title>Conservation and host-specific expression of non-tandemly repeated heterogenous ribosome RNA gene in arbuscular mycorrhizal fungi.</title>
        <authorList>
            <person name="Maeda T."/>
            <person name="Kobayashi Y."/>
            <person name="Nakagawa T."/>
            <person name="Ezawa T."/>
            <person name="Yamaguchi K."/>
            <person name="Bino T."/>
            <person name="Nishimoto Y."/>
            <person name="Shigenobu S."/>
            <person name="Kawaguchi M."/>
        </authorList>
    </citation>
    <scope>NUCLEOTIDE SEQUENCE</scope>
    <source>
        <strain evidence="1">HR1</strain>
    </source>
</reference>
<organism evidence="1 2">
    <name type="scientific">Rhizophagus clarus</name>
    <dbReference type="NCBI Taxonomy" id="94130"/>
    <lineage>
        <taxon>Eukaryota</taxon>
        <taxon>Fungi</taxon>
        <taxon>Fungi incertae sedis</taxon>
        <taxon>Mucoromycota</taxon>
        <taxon>Glomeromycotina</taxon>
        <taxon>Glomeromycetes</taxon>
        <taxon>Glomerales</taxon>
        <taxon>Glomeraceae</taxon>
        <taxon>Rhizophagus</taxon>
    </lineage>
</organism>
<evidence type="ECO:0000313" key="2">
    <source>
        <dbReference type="Proteomes" id="UP000615446"/>
    </source>
</evidence>
<dbReference type="Proteomes" id="UP000615446">
    <property type="component" value="Unassembled WGS sequence"/>
</dbReference>
<proteinExistence type="predicted"/>
<dbReference type="EMBL" id="BLAL01000160">
    <property type="protein sequence ID" value="GES85983.1"/>
    <property type="molecule type" value="Genomic_DNA"/>
</dbReference>
<evidence type="ECO:0000313" key="1">
    <source>
        <dbReference type="EMBL" id="GES85983.1"/>
    </source>
</evidence>
<protein>
    <submittedName>
        <fullName evidence="1">Uncharacterized protein</fullName>
    </submittedName>
</protein>
<dbReference type="AlphaFoldDB" id="A0A8H3QN90"/>
<sequence length="94" mass="10685">MQLIWSQRKGLNYDTKGLIPFFAGTGLGLSEKAKKDSSEVLRCYASWQVSRDIGIILHTKQSGTQGERMTSNEREVHEHVTIGTEKFNNNQRCQ</sequence>
<name>A0A8H3QN90_9GLOM</name>